<accession>A0A6C0EZI6</accession>
<feature type="region of interest" description="Disordered" evidence="1">
    <location>
        <begin position="159"/>
        <end position="197"/>
    </location>
</feature>
<reference evidence="2" key="1">
    <citation type="journal article" date="2020" name="Nature">
        <title>Giant virus diversity and host interactions through global metagenomics.</title>
        <authorList>
            <person name="Schulz F."/>
            <person name="Roux S."/>
            <person name="Paez-Espino D."/>
            <person name="Jungbluth S."/>
            <person name="Walsh D.A."/>
            <person name="Denef V.J."/>
            <person name="McMahon K.D."/>
            <person name="Konstantinidis K.T."/>
            <person name="Eloe-Fadrosh E.A."/>
            <person name="Kyrpides N.C."/>
            <person name="Woyke T."/>
        </authorList>
    </citation>
    <scope>NUCLEOTIDE SEQUENCE</scope>
    <source>
        <strain evidence="2">GVMAG-M-3300009163-63</strain>
    </source>
</reference>
<feature type="compositionally biased region" description="Basic residues" evidence="1">
    <location>
        <begin position="173"/>
        <end position="184"/>
    </location>
</feature>
<sequence>MDISLNSVDDATLEYMVNVAQYEKYLRKNNIDYDTGFKRDLRFYRKRIISITKDLFKNELKDVTLNGAFNMYMKACISHLKFEDQSETIQKCYVCMGLVTGEPTAEQHCICNNNLDALNAFEMNKANELCFKPKEVKKLTLDTYVIKKSSSQKKEPVVFPQQFKFNPKDPSFKHKGLKKQKKKEKPSNTAINENNSE</sequence>
<name>A0A6C0EZI6_9ZZZZ</name>
<protein>
    <submittedName>
        <fullName evidence="2">Uncharacterized protein</fullName>
    </submittedName>
</protein>
<proteinExistence type="predicted"/>
<feature type="compositionally biased region" description="Polar residues" evidence="1">
    <location>
        <begin position="187"/>
        <end position="197"/>
    </location>
</feature>
<dbReference type="EMBL" id="MN739002">
    <property type="protein sequence ID" value="QHT34594.1"/>
    <property type="molecule type" value="Genomic_DNA"/>
</dbReference>
<evidence type="ECO:0000256" key="1">
    <source>
        <dbReference type="SAM" id="MobiDB-lite"/>
    </source>
</evidence>
<evidence type="ECO:0000313" key="2">
    <source>
        <dbReference type="EMBL" id="QHT34594.1"/>
    </source>
</evidence>
<dbReference type="AlphaFoldDB" id="A0A6C0EZI6"/>
<organism evidence="2">
    <name type="scientific">viral metagenome</name>
    <dbReference type="NCBI Taxonomy" id="1070528"/>
    <lineage>
        <taxon>unclassified sequences</taxon>
        <taxon>metagenomes</taxon>
        <taxon>organismal metagenomes</taxon>
    </lineage>
</organism>